<evidence type="ECO:0000313" key="3">
    <source>
        <dbReference type="Proteomes" id="UP000245124"/>
    </source>
</evidence>
<dbReference type="AlphaFoldDB" id="A0A2R5FM32"/>
<dbReference type="GO" id="GO:0016757">
    <property type="term" value="F:glycosyltransferase activity"/>
    <property type="evidence" value="ECO:0007669"/>
    <property type="project" value="InterPro"/>
</dbReference>
<keyword evidence="2" id="KW-0808">Transferase</keyword>
<evidence type="ECO:0000259" key="1">
    <source>
        <dbReference type="Pfam" id="PF00534"/>
    </source>
</evidence>
<dbReference type="EMBL" id="BDUD01000001">
    <property type="protein sequence ID" value="GBG19836.1"/>
    <property type="molecule type" value="Genomic_DNA"/>
</dbReference>
<comment type="caution">
    <text evidence="2">The sequence shown here is derived from an EMBL/GenBank/DDBJ whole genome shotgun (WGS) entry which is preliminary data.</text>
</comment>
<dbReference type="PANTHER" id="PTHR45947">
    <property type="entry name" value="SULFOQUINOVOSYL TRANSFERASE SQD2"/>
    <property type="match status" value="1"/>
</dbReference>
<dbReference type="Pfam" id="PF00534">
    <property type="entry name" value="Glycos_transf_1"/>
    <property type="match status" value="1"/>
</dbReference>
<keyword evidence="3" id="KW-1185">Reference proteome</keyword>
<name>A0A2R5FM32_NOSCO</name>
<dbReference type="CDD" id="cd03801">
    <property type="entry name" value="GT4_PimA-like"/>
    <property type="match status" value="1"/>
</dbReference>
<dbReference type="Proteomes" id="UP000245124">
    <property type="component" value="Unassembled WGS sequence"/>
</dbReference>
<accession>A0A2R5FM32</accession>
<sequence length="393" mass="44338">MHIVVIFYNIGGYHAARLRAAYAACKQKGWTFSAIQVTDTTKEHPWGDVEQEITFPLKTLLPIATTSPSTLRNQESTVPASLLPPCLDTLQPDILAIPGWGFPISRAALAWCRKHNVPTILMSESKWDDEKRQWWKEQLKSWLYVKKYNAALVGGKLHRDYLIKLGFPHERIFLGYDAVENDYFSQRAEIARLDPVKARHRQAKIPAKPYFIVVTRLIKRKNVFRLVEAFAAYRQQIGDGQAWDLVICGSGEEESSIRNLIVEQKLLDCVHLPGFITYQAIGDWYGLANAFVHPALQEQWGLVLNEACAAGLPVLCSRTVGAAYELIDNGKNGLLFDPQSREDITRTLLTIHKMDLDSRNKMGQFSKDIVANYAPQSFANGLLKAVDTAIISR</sequence>
<reference evidence="2 3" key="1">
    <citation type="submission" date="2017-06" db="EMBL/GenBank/DDBJ databases">
        <title>Genome sequencing of cyanobaciteial culture collection at National Institute for Environmental Studies (NIES).</title>
        <authorList>
            <person name="Hirose Y."/>
            <person name="Shimura Y."/>
            <person name="Fujisawa T."/>
            <person name="Nakamura Y."/>
            <person name="Kawachi M."/>
        </authorList>
    </citation>
    <scope>NUCLEOTIDE SEQUENCE [LARGE SCALE GENOMIC DNA]</scope>
    <source>
        <strain evidence="2 3">NIES-4072</strain>
    </source>
</reference>
<dbReference type="Gene3D" id="3.40.50.2000">
    <property type="entry name" value="Glycogen Phosphorylase B"/>
    <property type="match status" value="2"/>
</dbReference>
<dbReference type="OrthoDB" id="9790710at2"/>
<dbReference type="InterPro" id="IPR050194">
    <property type="entry name" value="Glycosyltransferase_grp1"/>
</dbReference>
<dbReference type="RefSeq" id="WP_109009586.1">
    <property type="nucleotide sequence ID" value="NZ_BDUD01000001.1"/>
</dbReference>
<evidence type="ECO:0000313" key="2">
    <source>
        <dbReference type="EMBL" id="GBG19836.1"/>
    </source>
</evidence>
<proteinExistence type="predicted"/>
<dbReference type="InterPro" id="IPR001296">
    <property type="entry name" value="Glyco_trans_1"/>
</dbReference>
<dbReference type="SUPFAM" id="SSF53756">
    <property type="entry name" value="UDP-Glycosyltransferase/glycogen phosphorylase"/>
    <property type="match status" value="1"/>
</dbReference>
<protein>
    <submittedName>
        <fullName evidence="2">Glycosyl transferase, group 1 family protein</fullName>
    </submittedName>
</protein>
<dbReference type="PANTHER" id="PTHR45947:SF3">
    <property type="entry name" value="SULFOQUINOVOSYL TRANSFERASE SQD2"/>
    <property type="match status" value="1"/>
</dbReference>
<feature type="domain" description="Glycosyl transferase family 1" evidence="1">
    <location>
        <begin position="202"/>
        <end position="366"/>
    </location>
</feature>
<organism evidence="2 3">
    <name type="scientific">Nostoc commune NIES-4072</name>
    <dbReference type="NCBI Taxonomy" id="2005467"/>
    <lineage>
        <taxon>Bacteria</taxon>
        <taxon>Bacillati</taxon>
        <taxon>Cyanobacteriota</taxon>
        <taxon>Cyanophyceae</taxon>
        <taxon>Nostocales</taxon>
        <taxon>Nostocaceae</taxon>
        <taxon>Nostoc</taxon>
    </lineage>
</organism>
<gene>
    <name evidence="2" type="ORF">NIES4072_35050</name>
</gene>